<dbReference type="InterPro" id="IPR005135">
    <property type="entry name" value="Endo/exonuclease/phosphatase"/>
</dbReference>
<proteinExistence type="predicted"/>
<keyword evidence="3" id="KW-1185">Reference proteome</keyword>
<dbReference type="SUPFAM" id="SSF56219">
    <property type="entry name" value="DNase I-like"/>
    <property type="match status" value="1"/>
</dbReference>
<dbReference type="Pfam" id="PF03372">
    <property type="entry name" value="Exo_endo_phos"/>
    <property type="match status" value="1"/>
</dbReference>
<dbReference type="Gene3D" id="3.60.10.10">
    <property type="entry name" value="Endonuclease/exonuclease/phosphatase"/>
    <property type="match status" value="1"/>
</dbReference>
<sequence length="293" mass="33463">MNCVFLTWNVMGLGRPEKLRLVVKTINRNKASIVFIQESKLQCMKSQQMNRLKGSKFEMAFSPSVGTAGGLILLWDPKIFQVQRCEIVERIVVLIGKILKINARVAVINVYAPNNQRERKDFWVLLSNLIASLQLPIVLAGDFNAVKSSDERFGMAEETGAMHDFSMFIRDNGLIDLPLHGFQYTWVRRGNIYCASRLDRFLLSPEIIVWLPKVEQKALPRSLSDHHSVLLAEVVKSGSGRPFKWFSHWADNPDYAETIVKVCRDSENSGAVNCLRQAKIATKEWVREENERK</sequence>
<dbReference type="EMBL" id="BSYR01000019">
    <property type="protein sequence ID" value="GMI83778.1"/>
    <property type="molecule type" value="Genomic_DNA"/>
</dbReference>
<dbReference type="OrthoDB" id="1432456at2759"/>
<protein>
    <recommendedName>
        <fullName evidence="1">Endonuclease/exonuclease/phosphatase domain-containing protein</fullName>
    </recommendedName>
</protein>
<dbReference type="AlphaFoldDB" id="A0A9W7M142"/>
<dbReference type="PANTHER" id="PTHR33710">
    <property type="entry name" value="BNAC02G09200D PROTEIN"/>
    <property type="match status" value="1"/>
</dbReference>
<organism evidence="2 3">
    <name type="scientific">Hibiscus trionum</name>
    <name type="common">Flower of an hour</name>
    <dbReference type="NCBI Taxonomy" id="183268"/>
    <lineage>
        <taxon>Eukaryota</taxon>
        <taxon>Viridiplantae</taxon>
        <taxon>Streptophyta</taxon>
        <taxon>Embryophyta</taxon>
        <taxon>Tracheophyta</taxon>
        <taxon>Spermatophyta</taxon>
        <taxon>Magnoliopsida</taxon>
        <taxon>eudicotyledons</taxon>
        <taxon>Gunneridae</taxon>
        <taxon>Pentapetalae</taxon>
        <taxon>rosids</taxon>
        <taxon>malvids</taxon>
        <taxon>Malvales</taxon>
        <taxon>Malvaceae</taxon>
        <taxon>Malvoideae</taxon>
        <taxon>Hibiscus</taxon>
    </lineage>
</organism>
<comment type="caution">
    <text evidence="2">The sequence shown here is derived from an EMBL/GenBank/DDBJ whole genome shotgun (WGS) entry which is preliminary data.</text>
</comment>
<name>A0A9W7M142_HIBTR</name>
<dbReference type="InterPro" id="IPR036691">
    <property type="entry name" value="Endo/exonu/phosph_ase_sf"/>
</dbReference>
<evidence type="ECO:0000313" key="2">
    <source>
        <dbReference type="EMBL" id="GMI83778.1"/>
    </source>
</evidence>
<dbReference type="PANTHER" id="PTHR33710:SF64">
    <property type="entry name" value="ENDONUCLEASE_EXONUCLEASE_PHOSPHATASE DOMAIN-CONTAINING PROTEIN"/>
    <property type="match status" value="1"/>
</dbReference>
<evidence type="ECO:0000259" key="1">
    <source>
        <dbReference type="Pfam" id="PF03372"/>
    </source>
</evidence>
<gene>
    <name evidence="2" type="ORF">HRI_002047100</name>
</gene>
<reference evidence="2" key="1">
    <citation type="submission" date="2023-05" db="EMBL/GenBank/DDBJ databases">
        <title>Genome and transcriptome analyses reveal genes involved in the formation of fine ridges on petal epidermal cells in Hibiscus trionum.</title>
        <authorList>
            <person name="Koshimizu S."/>
            <person name="Masuda S."/>
            <person name="Ishii T."/>
            <person name="Shirasu K."/>
            <person name="Hoshino A."/>
            <person name="Arita M."/>
        </authorList>
    </citation>
    <scope>NUCLEOTIDE SEQUENCE</scope>
    <source>
        <strain evidence="2">Hamamatsu line</strain>
    </source>
</reference>
<feature type="domain" description="Endonuclease/exonuclease/phosphatase" evidence="1">
    <location>
        <begin position="6"/>
        <end position="226"/>
    </location>
</feature>
<accession>A0A9W7M142</accession>
<dbReference type="Proteomes" id="UP001165190">
    <property type="component" value="Unassembled WGS sequence"/>
</dbReference>
<dbReference type="GO" id="GO:0003824">
    <property type="term" value="F:catalytic activity"/>
    <property type="evidence" value="ECO:0007669"/>
    <property type="project" value="InterPro"/>
</dbReference>
<evidence type="ECO:0000313" key="3">
    <source>
        <dbReference type="Proteomes" id="UP001165190"/>
    </source>
</evidence>